<gene>
    <name evidence="2" type="ORF">PGLA1383_LOCUS32215</name>
</gene>
<feature type="transmembrane region" description="Helical" evidence="1">
    <location>
        <begin position="20"/>
        <end position="39"/>
    </location>
</feature>
<dbReference type="PANTHER" id="PTHR14614">
    <property type="entry name" value="HEPATOCELLULAR CARCINOMA-ASSOCIATED ANTIGEN"/>
    <property type="match status" value="1"/>
</dbReference>
<dbReference type="InterPro" id="IPR019410">
    <property type="entry name" value="Methyltransf_16"/>
</dbReference>
<evidence type="ECO:0008006" key="4">
    <source>
        <dbReference type="Google" id="ProtNLM"/>
    </source>
</evidence>
<name>A0A813FV21_POLGL</name>
<proteinExistence type="predicted"/>
<keyword evidence="1" id="KW-1133">Transmembrane helix</keyword>
<keyword evidence="3" id="KW-1185">Reference proteome</keyword>
<dbReference type="EMBL" id="CAJNNV010025436">
    <property type="protein sequence ID" value="CAE8614495.1"/>
    <property type="molecule type" value="Genomic_DNA"/>
</dbReference>
<dbReference type="InterPro" id="IPR029063">
    <property type="entry name" value="SAM-dependent_MTases_sf"/>
</dbReference>
<dbReference type="SUPFAM" id="SSF53335">
    <property type="entry name" value="S-adenosyl-L-methionine-dependent methyltransferases"/>
    <property type="match status" value="1"/>
</dbReference>
<keyword evidence="1" id="KW-0472">Membrane</keyword>
<dbReference type="Pfam" id="PF10294">
    <property type="entry name" value="Methyltransf_16"/>
    <property type="match status" value="1"/>
</dbReference>
<dbReference type="Gene3D" id="3.40.50.150">
    <property type="entry name" value="Vaccinia Virus protein VP39"/>
    <property type="match status" value="1"/>
</dbReference>
<protein>
    <recommendedName>
        <fullName evidence="4">Calmodulin-lysine N-methyltransferase</fullName>
    </recommendedName>
</protein>
<evidence type="ECO:0000313" key="2">
    <source>
        <dbReference type="EMBL" id="CAE8614495.1"/>
    </source>
</evidence>
<evidence type="ECO:0000256" key="1">
    <source>
        <dbReference type="SAM" id="Phobius"/>
    </source>
</evidence>
<reference evidence="2" key="1">
    <citation type="submission" date="2021-02" db="EMBL/GenBank/DDBJ databases">
        <authorList>
            <person name="Dougan E. K."/>
            <person name="Rhodes N."/>
            <person name="Thang M."/>
            <person name="Chan C."/>
        </authorList>
    </citation>
    <scope>NUCLEOTIDE SEQUENCE</scope>
</reference>
<dbReference type="AlphaFoldDB" id="A0A813FV21"/>
<organism evidence="2 3">
    <name type="scientific">Polarella glacialis</name>
    <name type="common">Dinoflagellate</name>
    <dbReference type="NCBI Taxonomy" id="89957"/>
    <lineage>
        <taxon>Eukaryota</taxon>
        <taxon>Sar</taxon>
        <taxon>Alveolata</taxon>
        <taxon>Dinophyceae</taxon>
        <taxon>Suessiales</taxon>
        <taxon>Suessiaceae</taxon>
        <taxon>Polarella</taxon>
    </lineage>
</organism>
<sequence>MASKFQSPAIAEAMVSDWGWVAPVLFLTLGVAGFISWLAPDVWGIAGELWNLLGDWAVVHNVSREVDCRPWGFDRSFVISQDLATTTSAADSTSSLSWASGPRCWDFGHALWNGAVAMSRLFSEQRASLSKGAFAPGKAVIEMGCGQGLVSMVVFELFPELQRVVATDGCDEVLKSAACNLKANLGSESDSLVLAQLCWGDAEHIAGALALNGDSKYDVVLGADVTYLEEHDELVDTILALSHRATEVWITHEPRSRSIVGLEERLRREFRRVTTLTVQLTASEAGREEGYLIVGWHCIGKVNA</sequence>
<comment type="caution">
    <text evidence="2">The sequence shown here is derived from an EMBL/GenBank/DDBJ whole genome shotgun (WGS) entry which is preliminary data.</text>
</comment>
<keyword evidence="1" id="KW-0812">Transmembrane</keyword>
<dbReference type="Proteomes" id="UP000654075">
    <property type="component" value="Unassembled WGS sequence"/>
</dbReference>
<dbReference type="OrthoDB" id="46564at2759"/>
<accession>A0A813FV21</accession>
<evidence type="ECO:0000313" key="3">
    <source>
        <dbReference type="Proteomes" id="UP000654075"/>
    </source>
</evidence>